<dbReference type="RefSeq" id="XP_028869296.1">
    <property type="nucleotide sequence ID" value="XM_029013463.1"/>
</dbReference>
<reference evidence="1 2" key="1">
    <citation type="journal article" date="2017" name="BMC Genomics">
        <title>Whole-genome assembly of Babesia ovata and comparative genomics between closely related pathogens.</title>
        <authorList>
            <person name="Yamagishi J."/>
            <person name="Asada M."/>
            <person name="Hakimi H."/>
            <person name="Tanaka T.Q."/>
            <person name="Sugimoto C."/>
            <person name="Kawazu S."/>
        </authorList>
    </citation>
    <scope>NUCLEOTIDE SEQUENCE [LARGE SCALE GENOMIC DNA]</scope>
    <source>
        <strain evidence="1 2">Miyake</strain>
    </source>
</reference>
<evidence type="ECO:0000313" key="2">
    <source>
        <dbReference type="Proteomes" id="UP000236319"/>
    </source>
</evidence>
<name>A0A2H6KJ77_9APIC</name>
<gene>
    <name evidence="1" type="ORF">BOVATA_045460</name>
</gene>
<dbReference type="AlphaFoldDB" id="A0A2H6KJ77"/>
<dbReference type="VEuPathDB" id="PiroplasmaDB:BOVATA_045460"/>
<sequence>MPLRRNCFVEFMGLEPKPDEREDVKCRISTPVQHWYDEKELNCIEREYVASIFHDADPSAIAKVYCILNYWGLINHGAWRHLTTSDEYLYQFNREIDTIKSHAASDADVSVPCKDVDGAGDATPSENKSDCVDAINAPFTLEKSLMDREIAKEQWPQRTCQSCRLPCKYMYYMVETPVDDSLEKYKDDVWCSTCYANSRYPLQVPRKSLVNVIVPVGAKWSKHPFVPSKWNRSRREKLYSAIDKFGLDWRLVQEEVGDEVTVRECIYHFVTAPLERETRGVMRVPVCFKDVVDAETDLPFFTSPNTVTAFLAFCASTISPIVASQAAKAILDDVLKPEAWPPGFATSEAEGNIIHGKHTKTGSKTETVCHTTVTPVRSDKKDADAANPDRLHAFTYNEREVKGKEAEASGTVIAQGKDAEHTVLQNPTVADATLFRAFERALQVSTDTCTRLAAMEQEKIDAILARIIDLKIKNLQEKMKYHAGSEEHMDNCRIQLVRCIRQQFTWCRGMNCRE</sequence>
<dbReference type="Proteomes" id="UP000236319">
    <property type="component" value="Unassembled WGS sequence"/>
</dbReference>
<proteinExistence type="predicted"/>
<organism evidence="1 2">
    <name type="scientific">Babesia ovata</name>
    <dbReference type="NCBI Taxonomy" id="189622"/>
    <lineage>
        <taxon>Eukaryota</taxon>
        <taxon>Sar</taxon>
        <taxon>Alveolata</taxon>
        <taxon>Apicomplexa</taxon>
        <taxon>Aconoidasida</taxon>
        <taxon>Piroplasmida</taxon>
        <taxon>Babesiidae</taxon>
        <taxon>Babesia</taxon>
    </lineage>
</organism>
<accession>A0A2H6KJ77</accession>
<dbReference type="GeneID" id="39876823"/>
<comment type="caution">
    <text evidence="1">The sequence shown here is derived from an EMBL/GenBank/DDBJ whole genome shotgun (WGS) entry which is preliminary data.</text>
</comment>
<dbReference type="EMBL" id="BDSA01000013">
    <property type="protein sequence ID" value="GBE63053.1"/>
    <property type="molecule type" value="Genomic_DNA"/>
</dbReference>
<dbReference type="OrthoDB" id="118550at2759"/>
<keyword evidence="2" id="KW-1185">Reference proteome</keyword>
<evidence type="ECO:0000313" key="1">
    <source>
        <dbReference type="EMBL" id="GBE63053.1"/>
    </source>
</evidence>
<protein>
    <submittedName>
        <fullName evidence="1">RSC8 ortholog with a swirm ZZ finger and Myb, putative</fullName>
    </submittedName>
</protein>